<name>A0ACC0XJL6_9ROSI</name>
<gene>
    <name evidence="1" type="ORF">Pint_09830</name>
</gene>
<sequence>MPPILFLPLLFSKLVLVSSFRSFIVSSIVCFLLFQWDKHPRKIIEPFVLLLSPYAPHMAEELWFRMGHSNSLAYESFPEADPAYLKDSTIVLPIQINGKTRGTIQVEEGCSEEEAFRLASLDEKLSKYIDGKTIKKRIYVPRKIMNIILDRQNAKVGAK</sequence>
<keyword evidence="2" id="KW-1185">Reference proteome</keyword>
<evidence type="ECO:0000313" key="1">
    <source>
        <dbReference type="EMBL" id="KAJ0017856.1"/>
    </source>
</evidence>
<dbReference type="Proteomes" id="UP001163603">
    <property type="component" value="Chromosome 12"/>
</dbReference>
<protein>
    <submittedName>
        <fullName evidence="1">Uncharacterized protein</fullName>
    </submittedName>
</protein>
<reference evidence="2" key="1">
    <citation type="journal article" date="2023" name="G3 (Bethesda)">
        <title>Genome assembly and association tests identify interacting loci associated with vigor, precocity, and sex in interspecific pistachio rootstocks.</title>
        <authorList>
            <person name="Palmer W."/>
            <person name="Jacygrad E."/>
            <person name="Sagayaradj S."/>
            <person name="Cavanaugh K."/>
            <person name="Han R."/>
            <person name="Bertier L."/>
            <person name="Beede B."/>
            <person name="Kafkas S."/>
            <person name="Golino D."/>
            <person name="Preece J."/>
            <person name="Michelmore R."/>
        </authorList>
    </citation>
    <scope>NUCLEOTIDE SEQUENCE [LARGE SCALE GENOMIC DNA]</scope>
</reference>
<comment type="caution">
    <text evidence="1">The sequence shown here is derived from an EMBL/GenBank/DDBJ whole genome shotgun (WGS) entry which is preliminary data.</text>
</comment>
<organism evidence="1 2">
    <name type="scientific">Pistacia integerrima</name>
    <dbReference type="NCBI Taxonomy" id="434235"/>
    <lineage>
        <taxon>Eukaryota</taxon>
        <taxon>Viridiplantae</taxon>
        <taxon>Streptophyta</taxon>
        <taxon>Embryophyta</taxon>
        <taxon>Tracheophyta</taxon>
        <taxon>Spermatophyta</taxon>
        <taxon>Magnoliopsida</taxon>
        <taxon>eudicotyledons</taxon>
        <taxon>Gunneridae</taxon>
        <taxon>Pentapetalae</taxon>
        <taxon>rosids</taxon>
        <taxon>malvids</taxon>
        <taxon>Sapindales</taxon>
        <taxon>Anacardiaceae</taxon>
        <taxon>Pistacia</taxon>
    </lineage>
</organism>
<evidence type="ECO:0000313" key="2">
    <source>
        <dbReference type="Proteomes" id="UP001163603"/>
    </source>
</evidence>
<accession>A0ACC0XJL6</accession>
<dbReference type="EMBL" id="CM047747">
    <property type="protein sequence ID" value="KAJ0017856.1"/>
    <property type="molecule type" value="Genomic_DNA"/>
</dbReference>
<proteinExistence type="predicted"/>